<accession>A0A7X1GB69</accession>
<reference evidence="1 2" key="1">
    <citation type="submission" date="2020-08" db="EMBL/GenBank/DDBJ databases">
        <title>Pseudomonas sp. nov.</title>
        <authorList>
            <person name="Gieschler S."/>
            <person name="Fiedler G."/>
            <person name="Brinks E."/>
            <person name="Boehnlein C."/>
            <person name="Franz C.M.A.P."/>
            <person name="Kabisch J."/>
        </authorList>
    </citation>
    <scope>NUCLEOTIDE SEQUENCE [LARGE SCALE GENOMIC DNA]</scope>
    <source>
        <strain evidence="1 2">MBT-1</strain>
    </source>
</reference>
<organism evidence="1 2">
    <name type="scientific">Pseudomonas kielensis</name>
    <dbReference type="NCBI Taxonomy" id="2762577"/>
    <lineage>
        <taxon>Bacteria</taxon>
        <taxon>Pseudomonadati</taxon>
        <taxon>Pseudomonadota</taxon>
        <taxon>Gammaproteobacteria</taxon>
        <taxon>Pseudomonadales</taxon>
        <taxon>Pseudomonadaceae</taxon>
        <taxon>Pseudomonas</taxon>
    </lineage>
</organism>
<dbReference type="AlphaFoldDB" id="A0A7X1GB69"/>
<name>A0A7X1GB69_9PSED</name>
<keyword evidence="2" id="KW-1185">Reference proteome</keyword>
<gene>
    <name evidence="1" type="ORF">H7995_03145</name>
</gene>
<sequence length="59" mass="6399">MDKIHDDELKAISTRLAAMTAADRQRALDFLNGKTELRPDMGNIASVIGSSTTPVKPTE</sequence>
<dbReference type="EMBL" id="JACMYG010000002">
    <property type="protein sequence ID" value="MBC2688790.1"/>
    <property type="molecule type" value="Genomic_DNA"/>
</dbReference>
<dbReference type="Proteomes" id="UP000526003">
    <property type="component" value="Unassembled WGS sequence"/>
</dbReference>
<evidence type="ECO:0000313" key="1">
    <source>
        <dbReference type="EMBL" id="MBC2688790.1"/>
    </source>
</evidence>
<proteinExistence type="predicted"/>
<comment type="caution">
    <text evidence="1">The sequence shown here is derived from an EMBL/GenBank/DDBJ whole genome shotgun (WGS) entry which is preliminary data.</text>
</comment>
<protein>
    <submittedName>
        <fullName evidence="1">Uncharacterized protein</fullName>
    </submittedName>
</protein>
<dbReference type="RefSeq" id="WP_166590982.1">
    <property type="nucleotide sequence ID" value="NZ_CP090311.1"/>
</dbReference>
<evidence type="ECO:0000313" key="2">
    <source>
        <dbReference type="Proteomes" id="UP000526003"/>
    </source>
</evidence>